<accession>A0A1H3G115</accession>
<sequence length="92" mass="11048">MQSKRDLVSIVNLWFDGTRTEFTHAFIERFAYEWVIEIVNPQPIPLIEDKDYLMTLSFEQEDGLTFSSINIEAYDIMQGEEFTVYRFYMYPL</sequence>
<dbReference type="EMBL" id="FNOS01000004">
    <property type="protein sequence ID" value="SDX96737.1"/>
    <property type="molecule type" value="Genomic_DNA"/>
</dbReference>
<keyword evidence="2" id="KW-1185">Reference proteome</keyword>
<protein>
    <submittedName>
        <fullName evidence="1">Uncharacterized protein</fullName>
    </submittedName>
</protein>
<name>A0A1H3G115_9BACI</name>
<dbReference type="RefSeq" id="WP_093107206.1">
    <property type="nucleotide sequence ID" value="NZ_FNOS01000004.1"/>
</dbReference>
<reference evidence="1 2" key="1">
    <citation type="submission" date="2016-10" db="EMBL/GenBank/DDBJ databases">
        <authorList>
            <person name="Varghese N."/>
            <person name="Submissions S."/>
        </authorList>
    </citation>
    <scope>NUCLEOTIDE SEQUENCE [LARGE SCALE GENOMIC DNA]</scope>
    <source>
        <strain evidence="1 2">DSM 20748</strain>
    </source>
</reference>
<evidence type="ECO:0000313" key="1">
    <source>
        <dbReference type="EMBL" id="SDX96737.1"/>
    </source>
</evidence>
<gene>
    <name evidence="1" type="ORF">SAMN04488081_1750</name>
</gene>
<dbReference type="Proteomes" id="UP000198647">
    <property type="component" value="Unassembled WGS sequence"/>
</dbReference>
<evidence type="ECO:0000313" key="2">
    <source>
        <dbReference type="Proteomes" id="UP000198647"/>
    </source>
</evidence>
<comment type="caution">
    <text evidence="1">The sequence shown here is derived from an EMBL/GenBank/DDBJ whole genome shotgun (WGS) entry which is preliminary data.</text>
</comment>
<proteinExistence type="predicted"/>
<organism evidence="1 2">
    <name type="scientific">Salimicrobium album</name>
    <dbReference type="NCBI Taxonomy" id="50717"/>
    <lineage>
        <taxon>Bacteria</taxon>
        <taxon>Bacillati</taxon>
        <taxon>Bacillota</taxon>
        <taxon>Bacilli</taxon>
        <taxon>Bacillales</taxon>
        <taxon>Bacillaceae</taxon>
        <taxon>Salimicrobium</taxon>
    </lineage>
</organism>